<keyword evidence="3" id="KW-1134">Transmembrane beta strand</keyword>
<feature type="region of interest" description="Disordered" evidence="5">
    <location>
        <begin position="30"/>
        <end position="50"/>
    </location>
</feature>
<sequence length="484" mass="52695">MRPHPSLTMLAASLLLAGCSLAPIYERPATPIPARWSDGTPSTAPDGQGSRAAATLDWKSFVADDQLRTLIDLAIGNNRDLRQALLNIEAARAQYRIQRADRWPGLEAQGSGTRQRVPADVSSTGQAGIQETYQAGVGLTSFELDLFGRVRNLSDAALQEYLATEEAARGVQISLIAEVIQTYLARESAQHRYQLTVHTLETRNASLYLIGQRRQAGTATTLDYQEARGLAEQAQADLERIDREFRQTSNALALLVGVSDIKPHLSEYANQGFALVQDIGAGTPSQLLAYRPDIRAAEHQLRARNASIGAARAAFFPRITLTGMFGSSSADLSDLFSSGQRAWSFAPQITLPIFDGGRNSANLELAQIRKDIAVAAYEKTIQTAFREVSDALAATDTLRREENARRALAASSAEALTLSEARYRAGADDHLRYLDAQRRDFANQTSLIEIQSERQAALATLFRALGGGWHAEAAQNTMAQAEAR</sequence>
<feature type="chain" id="PRO_5045003664" evidence="3">
    <location>
        <begin position="23"/>
        <end position="484"/>
    </location>
</feature>
<proteinExistence type="inferred from homology"/>
<organism evidence="6 7">
    <name type="scientific">Brenneria tiliae</name>
    <dbReference type="NCBI Taxonomy" id="2914984"/>
    <lineage>
        <taxon>Bacteria</taxon>
        <taxon>Pseudomonadati</taxon>
        <taxon>Pseudomonadota</taxon>
        <taxon>Gammaproteobacteria</taxon>
        <taxon>Enterobacterales</taxon>
        <taxon>Pectobacteriaceae</taxon>
        <taxon>Brenneria</taxon>
    </lineage>
</organism>
<accession>A0ABT0MWQ0</accession>
<keyword evidence="3" id="KW-0449">Lipoprotein</keyword>
<comment type="similarity">
    <text evidence="2 3">Belongs to the outer membrane factor (OMF) (TC 1.B.17) family.</text>
</comment>
<dbReference type="Pfam" id="PF02321">
    <property type="entry name" value="OEP"/>
    <property type="match status" value="2"/>
</dbReference>
<evidence type="ECO:0000256" key="2">
    <source>
        <dbReference type="ARBA" id="ARBA00007613"/>
    </source>
</evidence>
<dbReference type="PANTHER" id="PTHR30203">
    <property type="entry name" value="OUTER MEMBRANE CATION EFFLUX PROTEIN"/>
    <property type="match status" value="1"/>
</dbReference>
<keyword evidence="4" id="KW-0175">Coiled coil</keyword>
<keyword evidence="3" id="KW-0472">Membrane</keyword>
<comment type="subcellular location">
    <subcellularLocation>
        <location evidence="1 3">Cell outer membrane</location>
        <topology evidence="1 3">Lipid-anchor</topology>
    </subcellularLocation>
</comment>
<feature type="coiled-coil region" evidence="4">
    <location>
        <begin position="224"/>
        <end position="251"/>
    </location>
</feature>
<protein>
    <submittedName>
        <fullName evidence="6">Efflux transporter outer membrane subunit</fullName>
    </submittedName>
</protein>
<dbReference type="EMBL" id="JAKPBZ010000113">
    <property type="protein sequence ID" value="MCL2894266.1"/>
    <property type="molecule type" value="Genomic_DNA"/>
</dbReference>
<reference evidence="6 7" key="1">
    <citation type="submission" date="2022-02" db="EMBL/GenBank/DDBJ databases">
        <title>Description of Brenneria tiliae sp. nov. isolated from symptomatic Tilia x moltkei and Tilia x europaea trees in the UK.</title>
        <authorList>
            <person name="Kile H."/>
        </authorList>
    </citation>
    <scope>NUCLEOTIDE SEQUENCE [LARGE SCALE GENOMIC DNA]</scope>
    <source>
        <strain evidence="6 7">MC1SB4.1</strain>
    </source>
</reference>
<evidence type="ECO:0000256" key="4">
    <source>
        <dbReference type="SAM" id="Coils"/>
    </source>
</evidence>
<keyword evidence="7" id="KW-1185">Reference proteome</keyword>
<dbReference type="Gene3D" id="2.20.200.10">
    <property type="entry name" value="Outer membrane efflux proteins (OEP)"/>
    <property type="match status" value="1"/>
</dbReference>
<keyword evidence="3" id="KW-0812">Transmembrane</keyword>
<evidence type="ECO:0000256" key="1">
    <source>
        <dbReference type="ARBA" id="ARBA00004459"/>
    </source>
</evidence>
<dbReference type="NCBIfam" id="TIGR01845">
    <property type="entry name" value="outer_NodT"/>
    <property type="match status" value="1"/>
</dbReference>
<evidence type="ECO:0000313" key="6">
    <source>
        <dbReference type="EMBL" id="MCL2894266.1"/>
    </source>
</evidence>
<dbReference type="InterPro" id="IPR003423">
    <property type="entry name" value="OMP_efflux"/>
</dbReference>
<feature type="signal peptide" evidence="3">
    <location>
        <begin position="1"/>
        <end position="22"/>
    </location>
</feature>
<evidence type="ECO:0000256" key="5">
    <source>
        <dbReference type="SAM" id="MobiDB-lite"/>
    </source>
</evidence>
<keyword evidence="3" id="KW-0564">Palmitate</keyword>
<comment type="caution">
    <text evidence="6">The sequence shown here is derived from an EMBL/GenBank/DDBJ whole genome shotgun (WGS) entry which is preliminary data.</text>
</comment>
<gene>
    <name evidence="6" type="ORF">MFP26_16380</name>
</gene>
<dbReference type="Proteomes" id="UP001203069">
    <property type="component" value="Unassembled WGS sequence"/>
</dbReference>
<evidence type="ECO:0000313" key="7">
    <source>
        <dbReference type="Proteomes" id="UP001203069"/>
    </source>
</evidence>
<keyword evidence="3" id="KW-0732">Signal</keyword>
<evidence type="ECO:0000256" key="3">
    <source>
        <dbReference type="RuleBase" id="RU362097"/>
    </source>
</evidence>
<dbReference type="SUPFAM" id="SSF56954">
    <property type="entry name" value="Outer membrane efflux proteins (OEP)"/>
    <property type="match status" value="1"/>
</dbReference>
<feature type="region of interest" description="Disordered" evidence="5">
    <location>
        <begin position="106"/>
        <end position="125"/>
    </location>
</feature>
<dbReference type="InterPro" id="IPR010131">
    <property type="entry name" value="MdtP/NodT-like"/>
</dbReference>
<dbReference type="PANTHER" id="PTHR30203:SF32">
    <property type="entry name" value="CATION EFFLUX SYSTEM PROTEIN CUSC"/>
    <property type="match status" value="1"/>
</dbReference>
<name>A0ABT0MWQ0_9GAMM</name>
<dbReference type="Gene3D" id="1.20.1600.10">
    <property type="entry name" value="Outer membrane efflux proteins (OEP)"/>
    <property type="match status" value="1"/>
</dbReference>
<dbReference type="PROSITE" id="PS51257">
    <property type="entry name" value="PROKAR_LIPOPROTEIN"/>
    <property type="match status" value="1"/>
</dbReference>